<keyword evidence="4" id="KW-0288">FMN</keyword>
<keyword evidence="3" id="KW-0285">Flavoprotein</keyword>
<dbReference type="GO" id="GO:0022900">
    <property type="term" value="P:electron transport chain"/>
    <property type="evidence" value="ECO:0007669"/>
    <property type="project" value="InterPro"/>
</dbReference>
<feature type="transmembrane region" description="Helical" evidence="10">
    <location>
        <begin position="284"/>
        <end position="303"/>
    </location>
</feature>
<evidence type="ECO:0000256" key="8">
    <source>
        <dbReference type="ARBA" id="ARBA00022989"/>
    </source>
</evidence>
<dbReference type="InterPro" id="IPR011303">
    <property type="entry name" value="RnfD_bac"/>
</dbReference>
<feature type="transmembrane region" description="Helical" evidence="10">
    <location>
        <begin position="315"/>
        <end position="334"/>
    </location>
</feature>
<keyword evidence="2" id="KW-0597">Phosphoprotein</keyword>
<comment type="caution">
    <text evidence="11">The sequence shown here is derived from an EMBL/GenBank/DDBJ whole genome shotgun (WGS) entry which is preliminary data.</text>
</comment>
<evidence type="ECO:0000256" key="9">
    <source>
        <dbReference type="ARBA" id="ARBA00023136"/>
    </source>
</evidence>
<evidence type="ECO:0000256" key="5">
    <source>
        <dbReference type="ARBA" id="ARBA00022692"/>
    </source>
</evidence>
<evidence type="ECO:0000256" key="3">
    <source>
        <dbReference type="ARBA" id="ARBA00022630"/>
    </source>
</evidence>
<dbReference type="InterPro" id="IPR004338">
    <property type="entry name" value="NqrB/RnfD"/>
</dbReference>
<feature type="transmembrane region" description="Helical" evidence="10">
    <location>
        <begin position="262"/>
        <end position="278"/>
    </location>
</feature>
<dbReference type="AlphaFoldDB" id="A0A645BCH9"/>
<dbReference type="PANTHER" id="PTHR30578">
    <property type="entry name" value="ELECTRON TRANSPORT COMPLEX PROTEIN RNFD"/>
    <property type="match status" value="1"/>
</dbReference>
<dbReference type="NCBIfam" id="TIGR01946">
    <property type="entry name" value="rnfD"/>
    <property type="match status" value="1"/>
</dbReference>
<evidence type="ECO:0000256" key="2">
    <source>
        <dbReference type="ARBA" id="ARBA00022553"/>
    </source>
</evidence>
<feature type="transmembrane region" description="Helical" evidence="10">
    <location>
        <begin position="227"/>
        <end position="250"/>
    </location>
</feature>
<accession>A0A645BCH9</accession>
<protein>
    <submittedName>
        <fullName evidence="11">Electron transport complex subunit RsxD</fullName>
    </submittedName>
</protein>
<dbReference type="PANTHER" id="PTHR30578:SF0">
    <property type="entry name" value="ION-TRANSLOCATING OXIDOREDUCTASE COMPLEX SUBUNIT D"/>
    <property type="match status" value="1"/>
</dbReference>
<proteinExistence type="inferred from homology"/>
<evidence type="ECO:0000256" key="1">
    <source>
        <dbReference type="ARBA" id="ARBA00022448"/>
    </source>
</evidence>
<evidence type="ECO:0000256" key="10">
    <source>
        <dbReference type="SAM" id="Phobius"/>
    </source>
</evidence>
<evidence type="ECO:0000256" key="7">
    <source>
        <dbReference type="ARBA" id="ARBA00022982"/>
    </source>
</evidence>
<keyword evidence="6" id="KW-1278">Translocase</keyword>
<feature type="transmembrane region" description="Helical" evidence="10">
    <location>
        <begin position="85"/>
        <end position="114"/>
    </location>
</feature>
<organism evidence="11">
    <name type="scientific">bioreactor metagenome</name>
    <dbReference type="NCBI Taxonomy" id="1076179"/>
    <lineage>
        <taxon>unclassified sequences</taxon>
        <taxon>metagenomes</taxon>
        <taxon>ecological metagenomes</taxon>
    </lineage>
</organism>
<evidence type="ECO:0000313" key="11">
    <source>
        <dbReference type="EMBL" id="MPM59414.1"/>
    </source>
</evidence>
<keyword evidence="1" id="KW-0813">Transport</keyword>
<dbReference type="Pfam" id="PF03116">
    <property type="entry name" value="NQR2_RnfD_RnfE"/>
    <property type="match status" value="1"/>
</dbReference>
<keyword evidence="5 10" id="KW-0812">Transmembrane</keyword>
<sequence>MDPIKKPAPILIVSSSPHIHCGDTVSAAMRDVLLALAPTILAAVWFFRLEALTVILACCLSAIFFEAVCQKIMGRTITVTDGSALLTGLLLALCLPPGFSPVLAIFGTFCAIVIGKQVFGGLGSNIFNPAHIGRAILLSSMPQQMTTWLPPTPSFLDTLTKSFSASVSSIAATTQATQAVNAATYATKPAVDAVSAATPLAMLRMSETLWQKGQDATASLPNLASMFIGNIPGSLGETSVPLILLGGLFLIWRGRIDWRIPFYYILTVFIITGVYGYFRGYIPLFPLYHLLGGGLLIGAFFMATDWVTSPLTKRGRIIFAVGLGILTALIRLRGGYVEGVCYSILIMNMLTPLIDRYILTIPFGGGMKKHE</sequence>
<dbReference type="HAMAP" id="MF_00462">
    <property type="entry name" value="RsxD_RnfD"/>
    <property type="match status" value="1"/>
</dbReference>
<dbReference type="EMBL" id="VSSQ01017279">
    <property type="protein sequence ID" value="MPM59414.1"/>
    <property type="molecule type" value="Genomic_DNA"/>
</dbReference>
<keyword evidence="7" id="KW-0249">Electron transport</keyword>
<reference evidence="11" key="1">
    <citation type="submission" date="2019-08" db="EMBL/GenBank/DDBJ databases">
        <authorList>
            <person name="Kucharzyk K."/>
            <person name="Murdoch R.W."/>
            <person name="Higgins S."/>
            <person name="Loffler F."/>
        </authorList>
    </citation>
    <scope>NUCLEOTIDE SEQUENCE</scope>
</reference>
<feature type="transmembrane region" description="Helical" evidence="10">
    <location>
        <begin position="340"/>
        <end position="359"/>
    </location>
</feature>
<evidence type="ECO:0000256" key="4">
    <source>
        <dbReference type="ARBA" id="ARBA00022643"/>
    </source>
</evidence>
<evidence type="ECO:0000256" key="6">
    <source>
        <dbReference type="ARBA" id="ARBA00022967"/>
    </source>
</evidence>
<name>A0A645BCH9_9ZZZZ</name>
<gene>
    <name evidence="11" type="primary">rsxD_15</name>
    <name evidence="11" type="ORF">SDC9_106256</name>
</gene>
<keyword evidence="8 10" id="KW-1133">Transmembrane helix</keyword>
<keyword evidence="9 10" id="KW-0472">Membrane</keyword>
<feature type="transmembrane region" description="Helical" evidence="10">
    <location>
        <begin position="54"/>
        <end position="73"/>
    </location>
</feature>
<dbReference type="GO" id="GO:0005886">
    <property type="term" value="C:plasma membrane"/>
    <property type="evidence" value="ECO:0007669"/>
    <property type="project" value="TreeGrafter"/>
</dbReference>
<dbReference type="GO" id="GO:0055085">
    <property type="term" value="P:transmembrane transport"/>
    <property type="evidence" value="ECO:0007669"/>
    <property type="project" value="InterPro"/>
</dbReference>